<evidence type="ECO:0000313" key="2">
    <source>
        <dbReference type="Proteomes" id="UP001153365"/>
    </source>
</evidence>
<sequence>MSSLEKSSINKILTDLIEGKSIHNNVWESAFSGTVSDATHYNRRMIYHLILYHAYGFNYPEDGLNMASIWERMWDFKYVLCIQQRILKFYRSKRFMGYELKITTPYKKYMDEINMMRLKNHGLKTTVVDNFNQLKIKVSEAGFQKSVLARNLAEWHKSVDRAHWGVIMHLNKEKTDFYIVEIIKNSHKIFNGKIQKLSG</sequence>
<accession>A0AAV0BV32</accession>
<name>A0AAV0BV32_PHAPC</name>
<protein>
    <submittedName>
        <fullName evidence="1">Expressed protein</fullName>
    </submittedName>
</protein>
<keyword evidence="2" id="KW-1185">Reference proteome</keyword>
<gene>
    <name evidence="1" type="ORF">PPACK8108_LOCUS25881</name>
</gene>
<dbReference type="Proteomes" id="UP001153365">
    <property type="component" value="Unassembled WGS sequence"/>
</dbReference>
<dbReference type="EMBL" id="CALTRL010006310">
    <property type="protein sequence ID" value="CAH7690511.1"/>
    <property type="molecule type" value="Genomic_DNA"/>
</dbReference>
<reference evidence="1" key="1">
    <citation type="submission" date="2022-06" db="EMBL/GenBank/DDBJ databases">
        <authorList>
            <consortium name="SYNGENTA / RWTH Aachen University"/>
        </authorList>
    </citation>
    <scope>NUCLEOTIDE SEQUENCE</scope>
</reference>
<evidence type="ECO:0000313" key="1">
    <source>
        <dbReference type="EMBL" id="CAH7690511.1"/>
    </source>
</evidence>
<comment type="caution">
    <text evidence="1">The sequence shown here is derived from an EMBL/GenBank/DDBJ whole genome shotgun (WGS) entry which is preliminary data.</text>
</comment>
<proteinExistence type="predicted"/>
<organism evidence="1 2">
    <name type="scientific">Phakopsora pachyrhizi</name>
    <name type="common">Asian soybean rust disease fungus</name>
    <dbReference type="NCBI Taxonomy" id="170000"/>
    <lineage>
        <taxon>Eukaryota</taxon>
        <taxon>Fungi</taxon>
        <taxon>Dikarya</taxon>
        <taxon>Basidiomycota</taxon>
        <taxon>Pucciniomycotina</taxon>
        <taxon>Pucciniomycetes</taxon>
        <taxon>Pucciniales</taxon>
        <taxon>Phakopsoraceae</taxon>
        <taxon>Phakopsora</taxon>
    </lineage>
</organism>
<dbReference type="AlphaFoldDB" id="A0AAV0BV32"/>